<dbReference type="EMBL" id="CAMGYJ010000008">
    <property type="protein sequence ID" value="CAI0456319.1"/>
    <property type="molecule type" value="Genomic_DNA"/>
</dbReference>
<evidence type="ECO:0000313" key="10">
    <source>
        <dbReference type="Proteomes" id="UP001154282"/>
    </source>
</evidence>
<protein>
    <recommendedName>
        <fullName evidence="11">Cytochrome P450</fullName>
    </recommendedName>
</protein>
<evidence type="ECO:0008006" key="11">
    <source>
        <dbReference type="Google" id="ProtNLM"/>
    </source>
</evidence>
<keyword evidence="4 8" id="KW-0479">Metal-binding</keyword>
<keyword evidence="5" id="KW-0560">Oxidoreductase</keyword>
<reference evidence="9" key="1">
    <citation type="submission" date="2022-08" db="EMBL/GenBank/DDBJ databases">
        <authorList>
            <person name="Gutierrez-Valencia J."/>
        </authorList>
    </citation>
    <scope>NUCLEOTIDE SEQUENCE</scope>
</reference>
<dbReference type="CDD" id="cd11064">
    <property type="entry name" value="CYP86A"/>
    <property type="match status" value="1"/>
</dbReference>
<sequence>MSTQLLLTFLCLVVIFLWRHWLLKNKHSPVYQWPLLGMLPSLLFNLSTIHDFFTQALRRTGGTFLLKGPSFINADYILTSDPANINHIFNKNAANYDKGPDFKAIMEAVGDGIFNVEGESWKLQRKLLHSLLNNSEFEGHAMQILTQKMRSTLMPVLDRAASRNNNDELVDLQDVFKRFMFDNMCLLVLGFDPHYLPAVESDDGGRLPDSACGKAFEVLEEVALCRHIVPMCVWRLQQRLQIGMEWKFSRAWSTLDQLLYGSIKRRKQELATKHSVDNDVTKRDKLDLLTQILVMKDEDDIGDKNIIDKTSDKFLRDTTFTLVAAGRDSITAGLTWLIWCVANHPYVEKRILEELRQVMTTRLSSKIDGEERGGFFRNEELNKLVYLHATACETLRLYPPVPFEHKCAVESDVLPSGHTIRKEDKILFSIYTMARMEEIWGEDCMEFKPERWISDKGTILHFPSYKFMTFLTGARTCLGKNMSFKQVKSLASALLWNYKFELIDDGPPVRPAVSMMLFMKDGLKMRVSKRDH</sequence>
<gene>
    <name evidence="9" type="ORF">LITE_LOCUS32709</name>
</gene>
<dbReference type="AlphaFoldDB" id="A0AAV0ND61"/>
<dbReference type="Gene3D" id="1.10.630.10">
    <property type="entry name" value="Cytochrome P450"/>
    <property type="match status" value="1"/>
</dbReference>
<evidence type="ECO:0000256" key="6">
    <source>
        <dbReference type="ARBA" id="ARBA00023004"/>
    </source>
</evidence>
<proteinExistence type="inferred from homology"/>
<dbReference type="Proteomes" id="UP001154282">
    <property type="component" value="Unassembled WGS sequence"/>
</dbReference>
<evidence type="ECO:0000313" key="9">
    <source>
        <dbReference type="EMBL" id="CAI0456319.1"/>
    </source>
</evidence>
<dbReference type="GO" id="GO:0004497">
    <property type="term" value="F:monooxygenase activity"/>
    <property type="evidence" value="ECO:0007669"/>
    <property type="project" value="UniProtKB-KW"/>
</dbReference>
<evidence type="ECO:0000256" key="2">
    <source>
        <dbReference type="ARBA" id="ARBA00010617"/>
    </source>
</evidence>
<dbReference type="GO" id="GO:0016705">
    <property type="term" value="F:oxidoreductase activity, acting on paired donors, with incorporation or reduction of molecular oxygen"/>
    <property type="evidence" value="ECO:0007669"/>
    <property type="project" value="InterPro"/>
</dbReference>
<evidence type="ECO:0000256" key="3">
    <source>
        <dbReference type="ARBA" id="ARBA00022617"/>
    </source>
</evidence>
<organism evidence="9 10">
    <name type="scientific">Linum tenue</name>
    <dbReference type="NCBI Taxonomy" id="586396"/>
    <lineage>
        <taxon>Eukaryota</taxon>
        <taxon>Viridiplantae</taxon>
        <taxon>Streptophyta</taxon>
        <taxon>Embryophyta</taxon>
        <taxon>Tracheophyta</taxon>
        <taxon>Spermatophyta</taxon>
        <taxon>Magnoliopsida</taxon>
        <taxon>eudicotyledons</taxon>
        <taxon>Gunneridae</taxon>
        <taxon>Pentapetalae</taxon>
        <taxon>rosids</taxon>
        <taxon>fabids</taxon>
        <taxon>Malpighiales</taxon>
        <taxon>Linaceae</taxon>
        <taxon>Linum</taxon>
    </lineage>
</organism>
<dbReference type="Pfam" id="PF00067">
    <property type="entry name" value="p450"/>
    <property type="match status" value="1"/>
</dbReference>
<keyword evidence="7" id="KW-0503">Monooxygenase</keyword>
<dbReference type="InterPro" id="IPR036396">
    <property type="entry name" value="Cyt_P450_sf"/>
</dbReference>
<dbReference type="PRINTS" id="PR00463">
    <property type="entry name" value="EP450I"/>
</dbReference>
<dbReference type="GO" id="GO:0005506">
    <property type="term" value="F:iron ion binding"/>
    <property type="evidence" value="ECO:0007669"/>
    <property type="project" value="InterPro"/>
</dbReference>
<comment type="caution">
    <text evidence="9">The sequence shown here is derived from an EMBL/GenBank/DDBJ whole genome shotgun (WGS) entry which is preliminary data.</text>
</comment>
<evidence type="ECO:0000256" key="7">
    <source>
        <dbReference type="ARBA" id="ARBA00023033"/>
    </source>
</evidence>
<dbReference type="InterPro" id="IPR001128">
    <property type="entry name" value="Cyt_P450"/>
</dbReference>
<dbReference type="InterPro" id="IPR002401">
    <property type="entry name" value="Cyt_P450_E_grp-I"/>
</dbReference>
<keyword evidence="3 8" id="KW-0349">Heme</keyword>
<evidence type="ECO:0000256" key="5">
    <source>
        <dbReference type="ARBA" id="ARBA00023002"/>
    </source>
</evidence>
<evidence type="ECO:0000256" key="8">
    <source>
        <dbReference type="PIRSR" id="PIRSR602401-1"/>
    </source>
</evidence>
<dbReference type="SUPFAM" id="SSF48264">
    <property type="entry name" value="Cytochrome P450"/>
    <property type="match status" value="1"/>
</dbReference>
<dbReference type="PANTHER" id="PTHR24296">
    <property type="entry name" value="CYTOCHROME P450"/>
    <property type="match status" value="1"/>
</dbReference>
<keyword evidence="6 8" id="KW-0408">Iron</keyword>
<name>A0AAV0ND61_9ROSI</name>
<evidence type="ECO:0000256" key="1">
    <source>
        <dbReference type="ARBA" id="ARBA00001971"/>
    </source>
</evidence>
<comment type="similarity">
    <text evidence="2">Belongs to the cytochrome P450 family.</text>
</comment>
<accession>A0AAV0ND61</accession>
<feature type="binding site" description="axial binding residue" evidence="8">
    <location>
        <position position="477"/>
    </location>
    <ligand>
        <name>heme</name>
        <dbReference type="ChEBI" id="CHEBI:30413"/>
    </ligand>
    <ligandPart>
        <name>Fe</name>
        <dbReference type="ChEBI" id="CHEBI:18248"/>
    </ligandPart>
</feature>
<comment type="cofactor">
    <cofactor evidence="1 8">
        <name>heme</name>
        <dbReference type="ChEBI" id="CHEBI:30413"/>
    </cofactor>
</comment>
<keyword evidence="10" id="KW-1185">Reference proteome</keyword>
<dbReference type="GO" id="GO:0020037">
    <property type="term" value="F:heme binding"/>
    <property type="evidence" value="ECO:0007669"/>
    <property type="project" value="InterPro"/>
</dbReference>
<dbReference type="PRINTS" id="PR00385">
    <property type="entry name" value="P450"/>
</dbReference>
<evidence type="ECO:0000256" key="4">
    <source>
        <dbReference type="ARBA" id="ARBA00022723"/>
    </source>
</evidence>